<dbReference type="Gene3D" id="1.10.10.10">
    <property type="entry name" value="Winged helix-like DNA-binding domain superfamily/Winged helix DNA-binding domain"/>
    <property type="match status" value="1"/>
</dbReference>
<dbReference type="RefSeq" id="WP_054462913.1">
    <property type="nucleotide sequence ID" value="NZ_AP028097.1"/>
</dbReference>
<evidence type="ECO:0000313" key="2">
    <source>
        <dbReference type="Proteomes" id="UP001222680"/>
    </source>
</evidence>
<gene>
    <name evidence="1" type="ORF">MAY91_13720</name>
</gene>
<dbReference type="Proteomes" id="UP001222680">
    <property type="component" value="Chromosome"/>
</dbReference>
<sequence length="102" mass="11274">MLLVLDSPRELSMEQLLSEVAMPLREIGEAKDALRRKGWVAPVGGYYRLTGEGKAQAAMLRDIASHQQQQVVAGFSVEEIALLQKILRAIPRACQTLSPVME</sequence>
<name>A0ABY8GEG5_EDWIC</name>
<organism evidence="1 2">
    <name type="scientific">Edwardsiella ictaluri</name>
    <dbReference type="NCBI Taxonomy" id="67780"/>
    <lineage>
        <taxon>Bacteria</taxon>
        <taxon>Pseudomonadati</taxon>
        <taxon>Pseudomonadota</taxon>
        <taxon>Gammaproteobacteria</taxon>
        <taxon>Enterobacterales</taxon>
        <taxon>Hafniaceae</taxon>
        <taxon>Edwardsiella</taxon>
    </lineage>
</organism>
<dbReference type="EMBL" id="CP092014">
    <property type="protein sequence ID" value="WFN95894.1"/>
    <property type="molecule type" value="Genomic_DNA"/>
</dbReference>
<dbReference type="SUPFAM" id="SSF46785">
    <property type="entry name" value="Winged helix' DNA-binding domain"/>
    <property type="match status" value="1"/>
</dbReference>
<protein>
    <recommendedName>
        <fullName evidence="3">HTH marR-type domain-containing protein</fullName>
    </recommendedName>
</protein>
<reference evidence="1 2" key="1">
    <citation type="submission" date="2022-02" db="EMBL/GenBank/DDBJ databases">
        <title>Phenotypic, genotypic and serological characterization of Edwardsiella ictaluri from catfish and ornamental fish species.</title>
        <authorList>
            <person name="Rose D."/>
            <person name="Tekedar H.C."/>
            <person name="Waldbieser G.C."/>
            <person name="Aarattuthodi S."/>
            <person name="Griffin M.J."/>
        </authorList>
    </citation>
    <scope>NUCLEOTIDE SEQUENCE [LARGE SCALE GENOMIC DNA]</scope>
    <source>
        <strain evidence="1 2">13 TAL-140 K3</strain>
    </source>
</reference>
<keyword evidence="2" id="KW-1185">Reference proteome</keyword>
<proteinExistence type="predicted"/>
<accession>A0ABY8GEG5</accession>
<dbReference type="InterPro" id="IPR036390">
    <property type="entry name" value="WH_DNA-bd_sf"/>
</dbReference>
<dbReference type="InterPro" id="IPR036388">
    <property type="entry name" value="WH-like_DNA-bd_sf"/>
</dbReference>
<evidence type="ECO:0000313" key="1">
    <source>
        <dbReference type="EMBL" id="WFN95894.1"/>
    </source>
</evidence>
<evidence type="ECO:0008006" key="3">
    <source>
        <dbReference type="Google" id="ProtNLM"/>
    </source>
</evidence>